<dbReference type="Proteomes" id="UP000005095">
    <property type="component" value="Chromosome"/>
</dbReference>
<protein>
    <submittedName>
        <fullName evidence="2">ABC transporter tungsten-binding protein</fullName>
    </submittedName>
</protein>
<sequence>MDPLNLLKAPSKLFNSWYCDIYDTMKKSILILIAVVMVAAAMAAGCTGSPGGEATPTPTTSAPAETQTLLIATTTSLYDTGLLDALKAPFEKEYNAKVDIISAGTGTALGYGENGDVDVMMVHDRVREDAFLANGHGIDRRVIAYNYFVIVGPESDPAAIKGMTPEEAFTTIREKGLADPENVKFVSRGDNSGTHAKEKVIWAKDGFNYTTDITNSGEWYIEAGTGMGATLVMADEKAAYTLSDIGTYLTYKDKTALVPAVSEGDILLNVYSVMRINPEKHPGVNSTLAKDWINYLTSSSTQKTIEEFGVVQYGEPLFFPAAGNWEVMGVNQSEVEDPVV</sequence>
<dbReference type="Pfam" id="PF12849">
    <property type="entry name" value="PBP_like_2"/>
    <property type="match status" value="1"/>
</dbReference>
<accession>J1L0K5</accession>
<gene>
    <name evidence="2" type="ORF">Metli_0560</name>
</gene>
<dbReference type="PATRIC" id="fig|28892.9.peg.597"/>
<dbReference type="AlphaFoldDB" id="J1L0K5"/>
<evidence type="ECO:0000313" key="3">
    <source>
        <dbReference type="Proteomes" id="UP000005095"/>
    </source>
</evidence>
<dbReference type="InterPro" id="IPR024370">
    <property type="entry name" value="PBP_domain"/>
</dbReference>
<dbReference type="Gene3D" id="3.40.190.10">
    <property type="entry name" value="Periplasmic binding protein-like II"/>
    <property type="match status" value="2"/>
</dbReference>
<dbReference type="PANTHER" id="PTHR37945:SF1">
    <property type="entry name" value="EXTRACELLULAR TUNGSTATE BINDING PROTEIN"/>
    <property type="match status" value="1"/>
</dbReference>
<dbReference type="STRING" id="28892.Metli_0560"/>
<feature type="domain" description="PBP" evidence="1">
    <location>
        <begin position="62"/>
        <end position="299"/>
    </location>
</feature>
<keyword evidence="3" id="KW-1185">Reference proteome</keyword>
<dbReference type="SUPFAM" id="SSF53850">
    <property type="entry name" value="Periplasmic binding protein-like II"/>
    <property type="match status" value="1"/>
</dbReference>
<dbReference type="HOGENOM" id="CLU_061511_0_0_2"/>
<name>J1L0K5_9EURY</name>
<dbReference type="EMBL" id="CM001555">
    <property type="protein sequence ID" value="EJG06527.1"/>
    <property type="molecule type" value="Genomic_DNA"/>
</dbReference>
<proteinExistence type="predicted"/>
<evidence type="ECO:0000259" key="1">
    <source>
        <dbReference type="Pfam" id="PF12849"/>
    </source>
</evidence>
<dbReference type="InterPro" id="IPR052738">
    <property type="entry name" value="ABC-Tungstate_binding"/>
</dbReference>
<reference evidence="2 3" key="1">
    <citation type="submission" date="2011-08" db="EMBL/GenBank/DDBJ databases">
        <title>The complete genome of Methanofollis liminatans DSM 4140.</title>
        <authorList>
            <consortium name="US DOE Joint Genome Institute (JGI-PGF)"/>
            <person name="Lucas S."/>
            <person name="Han J."/>
            <person name="Lapidus A."/>
            <person name="Bruce D."/>
            <person name="Goodwin L."/>
            <person name="Pitluck S."/>
            <person name="Peters L."/>
            <person name="Kyrpides N."/>
            <person name="Mavromatis K."/>
            <person name="Ivanova N."/>
            <person name="Mikhailova N."/>
            <person name="Lu M."/>
            <person name="Detter J.C."/>
            <person name="Tapia R."/>
            <person name="Han C."/>
            <person name="Land M."/>
            <person name="Hauser L."/>
            <person name="Markowitz V."/>
            <person name="Cheng J.-F."/>
            <person name="Hugenholtz P."/>
            <person name="Woyke T."/>
            <person name="Wu D."/>
            <person name="Spring S."/>
            <person name="Schuler E."/>
            <person name="Brambilla E."/>
            <person name="Klenk H.-P."/>
            <person name="Eisen J.A."/>
        </authorList>
    </citation>
    <scope>NUCLEOTIDE SEQUENCE [LARGE SCALE GENOMIC DNA]</scope>
    <source>
        <strain evidence="2 3">DSM 4140</strain>
    </source>
</reference>
<dbReference type="PANTHER" id="PTHR37945">
    <property type="entry name" value="EXTRACELLULAR TUNGSTATE BINDING PROTEIN"/>
    <property type="match status" value="1"/>
</dbReference>
<organism evidence="2 3">
    <name type="scientific">Methanofollis liminatans DSM 4140</name>
    <dbReference type="NCBI Taxonomy" id="28892"/>
    <lineage>
        <taxon>Archaea</taxon>
        <taxon>Methanobacteriati</taxon>
        <taxon>Methanobacteriota</taxon>
        <taxon>Stenosarchaea group</taxon>
        <taxon>Methanomicrobia</taxon>
        <taxon>Methanomicrobiales</taxon>
        <taxon>Methanomicrobiaceae</taxon>
        <taxon>Methanofollis</taxon>
    </lineage>
</organism>
<evidence type="ECO:0000313" key="2">
    <source>
        <dbReference type="EMBL" id="EJG06527.1"/>
    </source>
</evidence>